<dbReference type="PANTHER" id="PTHR45705:SF1">
    <property type="entry name" value="FI20236P1"/>
    <property type="match status" value="1"/>
</dbReference>
<evidence type="ECO:0000259" key="7">
    <source>
        <dbReference type="PROSITE" id="PS50115"/>
    </source>
</evidence>
<evidence type="ECO:0000256" key="5">
    <source>
        <dbReference type="PROSITE-ProRule" id="PRU00288"/>
    </source>
</evidence>
<keyword evidence="4" id="KW-0862">Zinc</keyword>
<dbReference type="InParanoid" id="G4T7X6"/>
<accession>G4T7X6</accession>
<evidence type="ECO:0000256" key="6">
    <source>
        <dbReference type="SAM" id="MobiDB-lite"/>
    </source>
</evidence>
<name>G4T7X6_SERID</name>
<dbReference type="Proteomes" id="UP000007148">
    <property type="component" value="Unassembled WGS sequence"/>
</dbReference>
<dbReference type="SUPFAM" id="SSF57863">
    <property type="entry name" value="ArfGap/RecO-like zinc finger"/>
    <property type="match status" value="1"/>
</dbReference>
<proteinExistence type="predicted"/>
<evidence type="ECO:0000256" key="4">
    <source>
        <dbReference type="ARBA" id="ARBA00022833"/>
    </source>
</evidence>
<evidence type="ECO:0000256" key="3">
    <source>
        <dbReference type="ARBA" id="ARBA00022771"/>
    </source>
</evidence>
<dbReference type="EMBL" id="CAFZ01000013">
    <property type="protein sequence ID" value="CCA67407.1"/>
    <property type="molecule type" value="Genomic_DNA"/>
</dbReference>
<dbReference type="GO" id="GO:0008270">
    <property type="term" value="F:zinc ion binding"/>
    <property type="evidence" value="ECO:0007669"/>
    <property type="project" value="UniProtKB-KW"/>
</dbReference>
<gene>
    <name evidence="8" type="ORF">PIIN_01238</name>
</gene>
<keyword evidence="9" id="KW-1185">Reference proteome</keyword>
<dbReference type="SMART" id="SM00105">
    <property type="entry name" value="ArfGap"/>
    <property type="match status" value="1"/>
</dbReference>
<dbReference type="STRING" id="1109443.G4T7X6"/>
<reference evidence="8 9" key="1">
    <citation type="journal article" date="2011" name="PLoS Pathog.">
        <title>Endophytic Life Strategies Decoded by Genome and Transcriptome Analyses of the Mutualistic Root Symbiont Piriformospora indica.</title>
        <authorList>
            <person name="Zuccaro A."/>
            <person name="Lahrmann U."/>
            <person name="Guldener U."/>
            <person name="Langen G."/>
            <person name="Pfiffi S."/>
            <person name="Biedenkopf D."/>
            <person name="Wong P."/>
            <person name="Samans B."/>
            <person name="Grimm C."/>
            <person name="Basiewicz M."/>
            <person name="Murat C."/>
            <person name="Martin F."/>
            <person name="Kogel K.H."/>
        </authorList>
    </citation>
    <scope>NUCLEOTIDE SEQUENCE [LARGE SCALE GENOMIC DNA]</scope>
    <source>
        <strain evidence="8 9">DSM 11827</strain>
    </source>
</reference>
<dbReference type="GO" id="GO:0005737">
    <property type="term" value="C:cytoplasm"/>
    <property type="evidence" value="ECO:0007669"/>
    <property type="project" value="TreeGrafter"/>
</dbReference>
<dbReference type="AlphaFoldDB" id="G4T7X6"/>
<evidence type="ECO:0000313" key="8">
    <source>
        <dbReference type="EMBL" id="CCA67407.1"/>
    </source>
</evidence>
<comment type="caution">
    <text evidence="8">The sequence shown here is derived from an EMBL/GenBank/DDBJ whole genome shotgun (WGS) entry which is preliminary data.</text>
</comment>
<dbReference type="InterPro" id="IPR037278">
    <property type="entry name" value="ARFGAP/RecO"/>
</dbReference>
<feature type="compositionally biased region" description="Pro residues" evidence="6">
    <location>
        <begin position="168"/>
        <end position="179"/>
    </location>
</feature>
<dbReference type="Pfam" id="PF01412">
    <property type="entry name" value="ArfGap"/>
    <property type="match status" value="1"/>
</dbReference>
<dbReference type="PRINTS" id="PR00405">
    <property type="entry name" value="REVINTRACTNG"/>
</dbReference>
<dbReference type="CDD" id="cd08204">
    <property type="entry name" value="ArfGap"/>
    <property type="match status" value="1"/>
</dbReference>
<dbReference type="InterPro" id="IPR001164">
    <property type="entry name" value="ArfGAP_dom"/>
</dbReference>
<protein>
    <recommendedName>
        <fullName evidence="7">Arf-GAP domain-containing protein</fullName>
    </recommendedName>
</protein>
<dbReference type="eggNOG" id="KOG0703">
    <property type="taxonomic scope" value="Eukaryota"/>
</dbReference>
<organism evidence="8 9">
    <name type="scientific">Serendipita indica (strain DSM 11827)</name>
    <name type="common">Root endophyte fungus</name>
    <name type="synonym">Piriformospora indica</name>
    <dbReference type="NCBI Taxonomy" id="1109443"/>
    <lineage>
        <taxon>Eukaryota</taxon>
        <taxon>Fungi</taxon>
        <taxon>Dikarya</taxon>
        <taxon>Basidiomycota</taxon>
        <taxon>Agaricomycotina</taxon>
        <taxon>Agaricomycetes</taxon>
        <taxon>Sebacinales</taxon>
        <taxon>Serendipitaceae</taxon>
        <taxon>Serendipita</taxon>
    </lineage>
</organism>
<dbReference type="PANTHER" id="PTHR45705">
    <property type="entry name" value="FI20236P1"/>
    <property type="match status" value="1"/>
</dbReference>
<dbReference type="HOGENOM" id="CLU_706190_0_0_1"/>
<dbReference type="PROSITE" id="PS50115">
    <property type="entry name" value="ARFGAP"/>
    <property type="match status" value="1"/>
</dbReference>
<dbReference type="Gene3D" id="1.10.220.150">
    <property type="entry name" value="Arf GTPase activating protein"/>
    <property type="match status" value="1"/>
</dbReference>
<keyword evidence="3 5" id="KW-0863">Zinc-finger</keyword>
<dbReference type="FunFam" id="1.10.220.150:FF:000009">
    <property type="entry name" value="stromal membrane-associated protein 1 isoform X1"/>
    <property type="match status" value="1"/>
</dbReference>
<dbReference type="GO" id="GO:0005096">
    <property type="term" value="F:GTPase activator activity"/>
    <property type="evidence" value="ECO:0007669"/>
    <property type="project" value="UniProtKB-KW"/>
</dbReference>
<keyword evidence="1" id="KW-0343">GTPase activation</keyword>
<evidence type="ECO:0000256" key="2">
    <source>
        <dbReference type="ARBA" id="ARBA00022723"/>
    </source>
</evidence>
<sequence>MLTDLMQVPGNDVCADCKSPAPRWASYNLGIFICVHCASIHRKLGTHISKVKSINMDVWTKEQIDSIKTTGNKNSNAIYNPTNVDPPVNLHDSERDSELEKFIRNKYQYKRFMNLGNDSISRGSTSRIEEGRTKAREMLNVAAPERTSTSPQPRKASPALTTKSPAVSPAPPTPSPSLPAPVAAAQAPIKIEHAPSPQPPLQMLAQPSQPPLQILTPEANLALQSMQTGMQAAYQPLMYTGVGMAPVPIQSLPNGNPVWQDMAALQSGPAMPVYQTQPLVPTMAYNMTGAVPTPTGYPVQAAGVPWTNTGAMPMQAPLVPSYTAGMPLQYAQTGYTPIQPQFQQQQPQVQQPQPQTLYVQNGVIMQQPSPLQSSNTMLWNQMQTGMYGMGP</sequence>
<dbReference type="InterPro" id="IPR038508">
    <property type="entry name" value="ArfGAP_dom_sf"/>
</dbReference>
<evidence type="ECO:0000313" key="9">
    <source>
        <dbReference type="Proteomes" id="UP000007148"/>
    </source>
</evidence>
<dbReference type="InterPro" id="IPR051718">
    <property type="entry name" value="ARF_GTPase-activating"/>
</dbReference>
<dbReference type="OrthoDB" id="10266696at2759"/>
<keyword evidence="2" id="KW-0479">Metal-binding</keyword>
<feature type="domain" description="Arf-GAP" evidence="7">
    <location>
        <begin position="1"/>
        <end position="113"/>
    </location>
</feature>
<feature type="region of interest" description="Disordered" evidence="6">
    <location>
        <begin position="140"/>
        <end position="184"/>
    </location>
</feature>
<evidence type="ECO:0000256" key="1">
    <source>
        <dbReference type="ARBA" id="ARBA00022468"/>
    </source>
</evidence>